<name>A0A7W2ILW8_9BURK</name>
<comment type="caution">
    <text evidence="3">The sequence shown here is derived from an EMBL/GenBank/DDBJ whole genome shotgun (WGS) entry which is preliminary data.</text>
</comment>
<feature type="signal peptide" evidence="1">
    <location>
        <begin position="1"/>
        <end position="20"/>
    </location>
</feature>
<dbReference type="Proteomes" id="UP000573499">
    <property type="component" value="Unassembled WGS sequence"/>
</dbReference>
<dbReference type="AlphaFoldDB" id="A0A7W2ILW8"/>
<dbReference type="NCBIfam" id="TIGR02595">
    <property type="entry name" value="PEP_CTERM"/>
    <property type="match status" value="1"/>
</dbReference>
<proteinExistence type="predicted"/>
<dbReference type="InterPro" id="IPR013424">
    <property type="entry name" value="Ice-binding_C"/>
</dbReference>
<gene>
    <name evidence="3" type="ORF">H3H39_18165</name>
</gene>
<accession>A0A7W2ILW8</accession>
<protein>
    <submittedName>
        <fullName evidence="3">PEP-CTERM sorting domain-containing protein</fullName>
    </submittedName>
</protein>
<feature type="chain" id="PRO_5030675717" evidence="1">
    <location>
        <begin position="21"/>
        <end position="191"/>
    </location>
</feature>
<reference evidence="3 4" key="1">
    <citation type="submission" date="2020-07" db="EMBL/GenBank/DDBJ databases">
        <title>Novel species isolated from subtropical streams in China.</title>
        <authorList>
            <person name="Lu H."/>
        </authorList>
    </citation>
    <scope>NUCLEOTIDE SEQUENCE [LARGE SCALE GENOMIC DNA]</scope>
    <source>
        <strain evidence="3 4">LX47W</strain>
    </source>
</reference>
<evidence type="ECO:0000313" key="4">
    <source>
        <dbReference type="Proteomes" id="UP000573499"/>
    </source>
</evidence>
<evidence type="ECO:0000313" key="3">
    <source>
        <dbReference type="EMBL" id="MBA5688969.1"/>
    </source>
</evidence>
<dbReference type="RefSeq" id="WP_182155135.1">
    <property type="nucleotide sequence ID" value="NZ_JACEZU010000009.1"/>
</dbReference>
<evidence type="ECO:0000259" key="2">
    <source>
        <dbReference type="Pfam" id="PF07589"/>
    </source>
</evidence>
<dbReference type="Pfam" id="PF07589">
    <property type="entry name" value="PEP-CTERM"/>
    <property type="match status" value="1"/>
</dbReference>
<keyword evidence="1" id="KW-0732">Signal</keyword>
<organism evidence="3 4">
    <name type="scientific">Rugamonas apoptosis</name>
    <dbReference type="NCBI Taxonomy" id="2758570"/>
    <lineage>
        <taxon>Bacteria</taxon>
        <taxon>Pseudomonadati</taxon>
        <taxon>Pseudomonadota</taxon>
        <taxon>Betaproteobacteria</taxon>
        <taxon>Burkholderiales</taxon>
        <taxon>Oxalobacteraceae</taxon>
        <taxon>Telluria group</taxon>
        <taxon>Rugamonas</taxon>
    </lineage>
</organism>
<dbReference type="EMBL" id="JACEZU010000009">
    <property type="protein sequence ID" value="MBA5688969.1"/>
    <property type="molecule type" value="Genomic_DNA"/>
</dbReference>
<feature type="domain" description="Ice-binding protein C-terminal" evidence="2">
    <location>
        <begin position="164"/>
        <end position="188"/>
    </location>
</feature>
<sequence length="191" mass="20492">MKRLVLAVLFFSAGFGSANASNPTPPYPASMPIPVADILVNFNGGGLDWVYAGPVANVPGHANLIAPSSTRAAEGWRAATAAEWQHRPTWDSFIAPGNPGHLTRNSSTVAFNNHNNYIFASEYWTSHSTVDIDDFWRGNVTDGVNFSGVLGTGSETIYVRNTLAVPEPETYAMMLAGLVLLGVASRRRVAK</sequence>
<evidence type="ECO:0000256" key="1">
    <source>
        <dbReference type="SAM" id="SignalP"/>
    </source>
</evidence>
<keyword evidence="4" id="KW-1185">Reference proteome</keyword>